<protein>
    <submittedName>
        <fullName evidence="1">Uncharacterized protein</fullName>
    </submittedName>
</protein>
<gene>
    <name evidence="1" type="ORF">HMPREF6485_1143</name>
</gene>
<name>E6K6A9_9BACT</name>
<dbReference type="AlphaFoldDB" id="E6K6A9"/>
<keyword evidence="2" id="KW-1185">Reference proteome</keyword>
<evidence type="ECO:0000313" key="2">
    <source>
        <dbReference type="Proteomes" id="UP000003112"/>
    </source>
</evidence>
<organism evidence="1 2">
    <name type="scientific">Segatella buccae ATCC 33574</name>
    <dbReference type="NCBI Taxonomy" id="873513"/>
    <lineage>
        <taxon>Bacteria</taxon>
        <taxon>Pseudomonadati</taxon>
        <taxon>Bacteroidota</taxon>
        <taxon>Bacteroidia</taxon>
        <taxon>Bacteroidales</taxon>
        <taxon>Prevotellaceae</taxon>
        <taxon>Segatella</taxon>
    </lineage>
</organism>
<dbReference type="HOGENOM" id="CLU_2956739_0_0_10"/>
<proteinExistence type="predicted"/>
<evidence type="ECO:0000313" key="1">
    <source>
        <dbReference type="EMBL" id="EFU30940.1"/>
    </source>
</evidence>
<sequence>MALPAGFSGFGARLLHHLCGAHAQVEQRPCAGGAWASHRCEVSFSVSALGLGKGVFAII</sequence>
<accession>E6K6A9</accession>
<comment type="caution">
    <text evidence="1">The sequence shown here is derived from an EMBL/GenBank/DDBJ whole genome shotgun (WGS) entry which is preliminary data.</text>
</comment>
<dbReference type="EMBL" id="AEPD01000022">
    <property type="protein sequence ID" value="EFU30940.1"/>
    <property type="molecule type" value="Genomic_DNA"/>
</dbReference>
<reference evidence="1 2" key="1">
    <citation type="submission" date="2010-10" db="EMBL/GenBank/DDBJ databases">
        <authorList>
            <person name="Muzny D."/>
            <person name="Qin X."/>
            <person name="Deng J."/>
            <person name="Jiang H."/>
            <person name="Liu Y."/>
            <person name="Qu J."/>
            <person name="Song X.-Z."/>
            <person name="Zhang L."/>
            <person name="Thornton R."/>
            <person name="Coyle M."/>
            <person name="Francisco L."/>
            <person name="Jackson L."/>
            <person name="Javaid M."/>
            <person name="Korchina V."/>
            <person name="Kovar C."/>
            <person name="Mata R."/>
            <person name="Mathew T."/>
            <person name="Ngo R."/>
            <person name="Nguyen L."/>
            <person name="Nguyen N."/>
            <person name="Okwuonu G."/>
            <person name="Ongeri F."/>
            <person name="Pham C."/>
            <person name="Simmons D."/>
            <person name="Wilczek-Boney K."/>
            <person name="Hale W."/>
            <person name="Jakkamsetti A."/>
            <person name="Pham P."/>
            <person name="Ruth R."/>
            <person name="San Lucas F."/>
            <person name="Warren J."/>
            <person name="Zhang J."/>
            <person name="Zhao Z."/>
            <person name="Zhou C."/>
            <person name="Zhu D."/>
            <person name="Lee S."/>
            <person name="Bess C."/>
            <person name="Blankenburg K."/>
            <person name="Forbes L."/>
            <person name="Fu Q."/>
            <person name="Gubbala S."/>
            <person name="Hirani K."/>
            <person name="Jayaseelan J.C."/>
            <person name="Lara F."/>
            <person name="Munidasa M."/>
            <person name="Palculict T."/>
            <person name="Patil S."/>
            <person name="Pu L.-L."/>
            <person name="Saada N."/>
            <person name="Tang L."/>
            <person name="Weissenberger G."/>
            <person name="Zhu Y."/>
            <person name="Hemphill L."/>
            <person name="Shang Y."/>
            <person name="Youmans B."/>
            <person name="Ayvaz T."/>
            <person name="Ross M."/>
            <person name="Santibanez J."/>
            <person name="Aqrawi P."/>
            <person name="Gross S."/>
            <person name="Joshi V."/>
            <person name="Fowler G."/>
            <person name="Nazareth L."/>
            <person name="Reid J."/>
            <person name="Worley K."/>
            <person name="Petrosino J."/>
            <person name="Highlander S."/>
            <person name="Gibbs R."/>
        </authorList>
    </citation>
    <scope>NUCLEOTIDE SEQUENCE [LARGE SCALE GENOMIC DNA]</scope>
    <source>
        <strain evidence="1 2">ATCC 33574</strain>
    </source>
</reference>
<dbReference type="STRING" id="873513.HMPREF6485_1143"/>
<dbReference type="Proteomes" id="UP000003112">
    <property type="component" value="Unassembled WGS sequence"/>
</dbReference>